<dbReference type="Proteomes" id="UP000198802">
    <property type="component" value="Unassembled WGS sequence"/>
</dbReference>
<dbReference type="EMBL" id="FAOZ01000002">
    <property type="protein sequence ID" value="CUU54149.1"/>
    <property type="molecule type" value="Genomic_DNA"/>
</dbReference>
<accession>A0A0S4QF21</accession>
<dbReference type="AlphaFoldDB" id="A0A0S4QF21"/>
<dbReference type="RefSeq" id="WP_091271440.1">
    <property type="nucleotide sequence ID" value="NZ_FAOZ01000002.1"/>
</dbReference>
<keyword evidence="3" id="KW-1185">Reference proteome</keyword>
<feature type="domain" description="DUF4326" evidence="1">
    <location>
        <begin position="17"/>
        <end position="108"/>
    </location>
</feature>
<evidence type="ECO:0000313" key="3">
    <source>
        <dbReference type="Proteomes" id="UP000198802"/>
    </source>
</evidence>
<sequence>MASTPTSTVPARVRLSRAPGWRMPDNAVKVDRTTRWGNPFDHRLRGRADAIRRYTAWIGGEGPDEMPAGKRVGTVSRTWVLEHLPELAGHPLACWCPLDEACHADVLTRLAAERERP</sequence>
<dbReference type="InterPro" id="IPR025475">
    <property type="entry name" value="DUF4326"/>
</dbReference>
<organism evidence="2 3">
    <name type="scientific">Parafrankia irregularis</name>
    <dbReference type="NCBI Taxonomy" id="795642"/>
    <lineage>
        <taxon>Bacteria</taxon>
        <taxon>Bacillati</taxon>
        <taxon>Actinomycetota</taxon>
        <taxon>Actinomycetes</taxon>
        <taxon>Frankiales</taxon>
        <taxon>Frankiaceae</taxon>
        <taxon>Parafrankia</taxon>
    </lineage>
</organism>
<reference evidence="3" key="1">
    <citation type="submission" date="2015-11" db="EMBL/GenBank/DDBJ databases">
        <authorList>
            <person name="Varghese N."/>
        </authorList>
    </citation>
    <scope>NUCLEOTIDE SEQUENCE [LARGE SCALE GENOMIC DNA]</scope>
    <source>
        <strain evidence="3">DSM 45899</strain>
    </source>
</reference>
<evidence type="ECO:0000313" key="2">
    <source>
        <dbReference type="EMBL" id="CUU54149.1"/>
    </source>
</evidence>
<gene>
    <name evidence="2" type="ORF">Ga0074812_102155</name>
</gene>
<dbReference type="Pfam" id="PF14216">
    <property type="entry name" value="DUF4326"/>
    <property type="match status" value="1"/>
</dbReference>
<name>A0A0S4QF21_9ACTN</name>
<protein>
    <recommendedName>
        <fullName evidence="1">DUF4326 domain-containing protein</fullName>
    </recommendedName>
</protein>
<proteinExistence type="predicted"/>
<evidence type="ECO:0000259" key="1">
    <source>
        <dbReference type="Pfam" id="PF14216"/>
    </source>
</evidence>